<gene>
    <name evidence="1" type="ORF">S12H4_46361</name>
</gene>
<comment type="caution">
    <text evidence="1">The sequence shown here is derived from an EMBL/GenBank/DDBJ whole genome shotgun (WGS) entry which is preliminary data.</text>
</comment>
<protein>
    <submittedName>
        <fullName evidence="1">Uncharacterized protein</fullName>
    </submittedName>
</protein>
<dbReference type="EMBL" id="BARW01028755">
    <property type="protein sequence ID" value="GAJ15562.1"/>
    <property type="molecule type" value="Genomic_DNA"/>
</dbReference>
<organism evidence="1">
    <name type="scientific">marine sediment metagenome</name>
    <dbReference type="NCBI Taxonomy" id="412755"/>
    <lineage>
        <taxon>unclassified sequences</taxon>
        <taxon>metagenomes</taxon>
        <taxon>ecological metagenomes</taxon>
    </lineage>
</organism>
<name>X1VDH0_9ZZZZ</name>
<reference evidence="1" key="1">
    <citation type="journal article" date="2014" name="Front. Microbiol.">
        <title>High frequency of phylogenetically diverse reductive dehalogenase-homologous genes in deep subseafloor sedimentary metagenomes.</title>
        <authorList>
            <person name="Kawai M."/>
            <person name="Futagami T."/>
            <person name="Toyoda A."/>
            <person name="Takaki Y."/>
            <person name="Nishi S."/>
            <person name="Hori S."/>
            <person name="Arai W."/>
            <person name="Tsubouchi T."/>
            <person name="Morono Y."/>
            <person name="Uchiyama I."/>
            <person name="Ito T."/>
            <person name="Fujiyama A."/>
            <person name="Inagaki F."/>
            <person name="Takami H."/>
        </authorList>
    </citation>
    <scope>NUCLEOTIDE SEQUENCE</scope>
    <source>
        <strain evidence="1">Expedition CK06-06</strain>
    </source>
</reference>
<proteinExistence type="predicted"/>
<feature type="non-terminal residue" evidence="1">
    <location>
        <position position="1"/>
    </location>
</feature>
<evidence type="ECO:0000313" key="1">
    <source>
        <dbReference type="EMBL" id="GAJ15562.1"/>
    </source>
</evidence>
<sequence length="30" mass="3466">LFQDTVATWLQSMTTLPKETQSGWEEYMGS</sequence>
<dbReference type="AlphaFoldDB" id="X1VDH0"/>
<accession>X1VDH0</accession>